<dbReference type="Pfam" id="PF04865">
    <property type="entry name" value="Baseplate_J"/>
    <property type="match status" value="1"/>
</dbReference>
<accession>A0ABV6EEH4</accession>
<sequence>MAEITKDGVTGTTLREYLDAMRQTYLGIDQGWDINPESPDGLAIAAWCEMLANLDEGVVAAYHAADPNAAMGRALENIAAFAGVKRRKASFSTAVVEFVGDGLIEVPANTLIRHRINDTLWATDSAVVTSLSGVAHVGVTCLAPGAQGANIGTLTRIATPVPGIRAVTNHEVASLGLDEEKDNAFRIRRSESVALPGNNQIDNMYAALVNVPGVKQVKIFENVESVPDEHGIYGHSMALFVDGGIPENIATTIATHKNPGCGLNRYNAIPNKVTLNTFTPNGQPFAATFFRPDYVSIFVRVEIATSTLTEDDKPKIKQAIVDYTLQGFDETAGFAKKGVRIGERLAAGRLYTPVNYFVAGHEYVAGITIGTAPGRVDKGVIDVAFNQLGVFDVGNIEVIYV</sequence>
<dbReference type="PANTHER" id="PTHR37829:SF3">
    <property type="entry name" value="PROTEIN JAYE-RELATED"/>
    <property type="match status" value="1"/>
</dbReference>
<evidence type="ECO:0000259" key="1">
    <source>
        <dbReference type="Pfam" id="PF04865"/>
    </source>
</evidence>
<dbReference type="InterPro" id="IPR006949">
    <property type="entry name" value="Barrel_Baseplate_J-like"/>
</dbReference>
<proteinExistence type="predicted"/>
<evidence type="ECO:0000313" key="2">
    <source>
        <dbReference type="EMBL" id="MFC0227394.1"/>
    </source>
</evidence>
<dbReference type="EMBL" id="JBHLXG010000010">
    <property type="protein sequence ID" value="MFC0227394.1"/>
    <property type="molecule type" value="Genomic_DNA"/>
</dbReference>
<evidence type="ECO:0000313" key="3">
    <source>
        <dbReference type="Proteomes" id="UP001589792"/>
    </source>
</evidence>
<organism evidence="2 3">
    <name type="scientific">Serratia aquatilis</name>
    <dbReference type="NCBI Taxonomy" id="1737515"/>
    <lineage>
        <taxon>Bacteria</taxon>
        <taxon>Pseudomonadati</taxon>
        <taxon>Pseudomonadota</taxon>
        <taxon>Gammaproteobacteria</taxon>
        <taxon>Enterobacterales</taxon>
        <taxon>Yersiniaceae</taxon>
        <taxon>Serratia</taxon>
    </lineage>
</organism>
<comment type="caution">
    <text evidence="2">The sequence shown here is derived from an EMBL/GenBank/DDBJ whole genome shotgun (WGS) entry which is preliminary data.</text>
</comment>
<dbReference type="Proteomes" id="UP001589792">
    <property type="component" value="Unassembled WGS sequence"/>
</dbReference>
<keyword evidence="3" id="KW-1185">Reference proteome</keyword>
<dbReference type="PANTHER" id="PTHR37829">
    <property type="entry name" value="PHAGE-LIKE ELEMENT PBSX PROTEIN XKDT"/>
    <property type="match status" value="1"/>
</dbReference>
<name>A0ABV6EEH4_9GAMM</name>
<gene>
    <name evidence="2" type="ORF">ACFFJ3_12900</name>
</gene>
<dbReference type="InterPro" id="IPR052399">
    <property type="entry name" value="Phage_Baseplate_Assmbl_Protein"/>
</dbReference>
<protein>
    <submittedName>
        <fullName evidence="2">Baseplate J/gp47 family protein</fullName>
    </submittedName>
</protein>
<dbReference type="RefSeq" id="WP_380675900.1">
    <property type="nucleotide sequence ID" value="NZ_CP173186.1"/>
</dbReference>
<reference evidence="2 3" key="1">
    <citation type="submission" date="2024-09" db="EMBL/GenBank/DDBJ databases">
        <authorList>
            <person name="Sun Q."/>
            <person name="Mori K."/>
        </authorList>
    </citation>
    <scope>NUCLEOTIDE SEQUENCE [LARGE SCALE GENOMIC DNA]</scope>
    <source>
        <strain evidence="2 3">CCM 8626</strain>
    </source>
</reference>
<feature type="domain" description="Baseplate protein J-like barrel" evidence="1">
    <location>
        <begin position="96"/>
        <end position="174"/>
    </location>
</feature>